<dbReference type="EMBL" id="CAJVQB010098321">
    <property type="protein sequence ID" value="CAG8849863.1"/>
    <property type="molecule type" value="Genomic_DNA"/>
</dbReference>
<feature type="non-terminal residue" evidence="1">
    <location>
        <position position="90"/>
    </location>
</feature>
<name>A0ABN7X7C8_GIGMA</name>
<dbReference type="Proteomes" id="UP000789901">
    <property type="component" value="Unassembled WGS sequence"/>
</dbReference>
<reference evidence="1 2" key="1">
    <citation type="submission" date="2021-06" db="EMBL/GenBank/DDBJ databases">
        <authorList>
            <person name="Kallberg Y."/>
            <person name="Tangrot J."/>
            <person name="Rosling A."/>
        </authorList>
    </citation>
    <scope>NUCLEOTIDE SEQUENCE [LARGE SCALE GENOMIC DNA]</scope>
    <source>
        <strain evidence="1 2">120-4 pot B 10/14</strain>
    </source>
</reference>
<feature type="non-terminal residue" evidence="1">
    <location>
        <position position="1"/>
    </location>
</feature>
<protein>
    <submittedName>
        <fullName evidence="1">37652_t:CDS:1</fullName>
    </submittedName>
</protein>
<organism evidence="1 2">
    <name type="scientific">Gigaspora margarita</name>
    <dbReference type="NCBI Taxonomy" id="4874"/>
    <lineage>
        <taxon>Eukaryota</taxon>
        <taxon>Fungi</taxon>
        <taxon>Fungi incertae sedis</taxon>
        <taxon>Mucoromycota</taxon>
        <taxon>Glomeromycotina</taxon>
        <taxon>Glomeromycetes</taxon>
        <taxon>Diversisporales</taxon>
        <taxon>Gigasporaceae</taxon>
        <taxon>Gigaspora</taxon>
    </lineage>
</organism>
<accession>A0ABN7X7C8</accession>
<keyword evidence="2" id="KW-1185">Reference proteome</keyword>
<proteinExistence type="predicted"/>
<evidence type="ECO:0000313" key="2">
    <source>
        <dbReference type="Proteomes" id="UP000789901"/>
    </source>
</evidence>
<sequence length="90" mass="10584">LEKDINSIVVNKFIKNLNYAFVLYKEEFVSSLQTLSQDVLNEIKFLTQKYSLGAKVQYRYISKKFPNQILYNCDLYNANRKSMRSNAADM</sequence>
<evidence type="ECO:0000313" key="1">
    <source>
        <dbReference type="EMBL" id="CAG8849863.1"/>
    </source>
</evidence>
<gene>
    <name evidence="1" type="ORF">GMARGA_LOCUS39925</name>
</gene>
<comment type="caution">
    <text evidence="1">The sequence shown here is derived from an EMBL/GenBank/DDBJ whole genome shotgun (WGS) entry which is preliminary data.</text>
</comment>